<dbReference type="PROSITE" id="PS51257">
    <property type="entry name" value="PROKAR_LIPOPROTEIN"/>
    <property type="match status" value="1"/>
</dbReference>
<name>A0ABS6FGI5_9FIRM</name>
<dbReference type="Pfam" id="PF03480">
    <property type="entry name" value="DctP"/>
    <property type="match status" value="1"/>
</dbReference>
<keyword evidence="1" id="KW-0732">Signal</keyword>
<dbReference type="EMBL" id="JAHLQO010000001">
    <property type="protein sequence ID" value="MBU5668642.1"/>
    <property type="molecule type" value="Genomic_DNA"/>
</dbReference>
<dbReference type="PIRSF" id="PIRSF006470">
    <property type="entry name" value="DctB"/>
    <property type="match status" value="1"/>
</dbReference>
<dbReference type="PANTHER" id="PTHR33376:SF7">
    <property type="entry name" value="C4-DICARBOXYLATE-BINDING PROTEIN DCTB"/>
    <property type="match status" value="1"/>
</dbReference>
<accession>A0ABS6FGI5</accession>
<dbReference type="InterPro" id="IPR004682">
    <property type="entry name" value="TRAP_DctP"/>
</dbReference>
<sequence length="331" mass="36983">MRKFLNLILMLILSFTLLGCSEKDNNKKVFQIGFTTAPVEDDPYYIFAKTFSDIVKEKTNGEIIIDVKGSGQLGQEGEMFTGMQIGTTDMAIMTNAYISGYIPQAGLFDLPFIFKNGEEAARVLDGKVGKEILKGYEDYGIEGLAYGEGGFRHLVTVKNEVKKPEDFHGLKIRCMETDTYIATYQELGTNAVPMAWSETITGLQQGTIDGLDIPVSVIYTNGFADIAKYVNMTGHFYSPLILCVSKTIYEELDSNEQEILREAAIEAGKTTRISNAKSEPVMLEEMEAQGMNIVQDVDKEAFQKAFEDFYDKRAEGIGKKYLEELRKELGL</sequence>
<reference evidence="2 3" key="1">
    <citation type="submission" date="2021-06" db="EMBL/GenBank/DDBJ databases">
        <authorList>
            <person name="Sun Q."/>
            <person name="Li D."/>
        </authorList>
    </citation>
    <scope>NUCLEOTIDE SEQUENCE [LARGE SCALE GENOMIC DNA]</scope>
    <source>
        <strain evidence="2 3">MSJ-1</strain>
    </source>
</reference>
<protein>
    <submittedName>
        <fullName evidence="2">TRAP transporter substrate-binding protein</fullName>
    </submittedName>
</protein>
<evidence type="ECO:0000256" key="1">
    <source>
        <dbReference type="SAM" id="SignalP"/>
    </source>
</evidence>
<evidence type="ECO:0000313" key="3">
    <source>
        <dbReference type="Proteomes" id="UP000783742"/>
    </source>
</evidence>
<dbReference type="NCBIfam" id="NF037995">
    <property type="entry name" value="TRAP_S1"/>
    <property type="match status" value="1"/>
</dbReference>
<dbReference type="NCBIfam" id="TIGR00787">
    <property type="entry name" value="dctP"/>
    <property type="match status" value="1"/>
</dbReference>
<proteinExistence type="predicted"/>
<gene>
    <name evidence="2" type="ORF">KQI68_02190</name>
</gene>
<dbReference type="PANTHER" id="PTHR33376">
    <property type="match status" value="1"/>
</dbReference>
<organism evidence="2 3">
    <name type="scientific">Peptoniphilus ovalis</name>
    <dbReference type="NCBI Taxonomy" id="2841503"/>
    <lineage>
        <taxon>Bacteria</taxon>
        <taxon>Bacillati</taxon>
        <taxon>Bacillota</taxon>
        <taxon>Tissierellia</taxon>
        <taxon>Tissierellales</taxon>
        <taxon>Peptoniphilaceae</taxon>
        <taxon>Peptoniphilus</taxon>
    </lineage>
</organism>
<dbReference type="InterPro" id="IPR018389">
    <property type="entry name" value="DctP_fam"/>
</dbReference>
<dbReference type="CDD" id="cd13603">
    <property type="entry name" value="PBP2_TRAP_Siap_TeaA_like"/>
    <property type="match status" value="1"/>
</dbReference>
<keyword evidence="3" id="KW-1185">Reference proteome</keyword>
<comment type="caution">
    <text evidence="2">The sequence shown here is derived from an EMBL/GenBank/DDBJ whole genome shotgun (WGS) entry which is preliminary data.</text>
</comment>
<dbReference type="Proteomes" id="UP000783742">
    <property type="component" value="Unassembled WGS sequence"/>
</dbReference>
<dbReference type="RefSeq" id="WP_216548475.1">
    <property type="nucleotide sequence ID" value="NZ_JAHLQO010000001.1"/>
</dbReference>
<feature type="chain" id="PRO_5046425945" evidence="1">
    <location>
        <begin position="20"/>
        <end position="331"/>
    </location>
</feature>
<evidence type="ECO:0000313" key="2">
    <source>
        <dbReference type="EMBL" id="MBU5668642.1"/>
    </source>
</evidence>
<feature type="signal peptide" evidence="1">
    <location>
        <begin position="1"/>
        <end position="19"/>
    </location>
</feature>